<evidence type="ECO:0000313" key="1">
    <source>
        <dbReference type="EMBL" id="MBD2505692.1"/>
    </source>
</evidence>
<name>A0ABR8DFH6_9NOST</name>
<dbReference type="EMBL" id="JACJSG010000120">
    <property type="protein sequence ID" value="MBD2505692.1"/>
    <property type="molecule type" value="Genomic_DNA"/>
</dbReference>
<dbReference type="Proteomes" id="UP000661112">
    <property type="component" value="Unassembled WGS sequence"/>
</dbReference>
<accession>A0ABR8DFH6</accession>
<gene>
    <name evidence="1" type="ORF">H6G83_34755</name>
</gene>
<keyword evidence="2" id="KW-1185">Reference proteome</keyword>
<reference evidence="1 2" key="1">
    <citation type="journal article" date="2020" name="ISME J.">
        <title>Comparative genomics reveals insights into cyanobacterial evolution and habitat adaptation.</title>
        <authorList>
            <person name="Chen M.Y."/>
            <person name="Teng W.K."/>
            <person name="Zhao L."/>
            <person name="Hu C.X."/>
            <person name="Zhou Y.K."/>
            <person name="Han B.P."/>
            <person name="Song L.R."/>
            <person name="Shu W.S."/>
        </authorList>
    </citation>
    <scope>NUCLEOTIDE SEQUENCE [LARGE SCALE GENOMIC DNA]</scope>
    <source>
        <strain evidence="1 2">FACHB-119</strain>
    </source>
</reference>
<comment type="caution">
    <text evidence="1">The sequence shown here is derived from an EMBL/GenBank/DDBJ whole genome shotgun (WGS) entry which is preliminary data.</text>
</comment>
<dbReference type="InterPro" id="IPR054053">
    <property type="entry name" value="DUF6887"/>
</dbReference>
<proteinExistence type="predicted"/>
<evidence type="ECO:0000313" key="2">
    <source>
        <dbReference type="Proteomes" id="UP000661112"/>
    </source>
</evidence>
<organism evidence="1 2">
    <name type="scientific">Anabaena azotica FACHB-119</name>
    <dbReference type="NCBI Taxonomy" id="947527"/>
    <lineage>
        <taxon>Bacteria</taxon>
        <taxon>Bacillati</taxon>
        <taxon>Cyanobacteriota</taxon>
        <taxon>Cyanophyceae</taxon>
        <taxon>Nostocales</taxon>
        <taxon>Nostocaceae</taxon>
        <taxon>Anabaena</taxon>
        <taxon>Anabaena azotica</taxon>
    </lineage>
</organism>
<dbReference type="RefSeq" id="WP_190480728.1">
    <property type="nucleotide sequence ID" value="NZ_JACJSG010000120.1"/>
</dbReference>
<sequence length="61" mass="7038">MSKPNFSQMSQQELQEYILSHRSDEDAVHEAVLRIQSQGTTVSSEEFIDIVKQRTGKRSQQ</sequence>
<protein>
    <submittedName>
        <fullName evidence="1">Uncharacterized protein</fullName>
    </submittedName>
</protein>
<dbReference type="Pfam" id="PF21826">
    <property type="entry name" value="DUF6887"/>
    <property type="match status" value="1"/>
</dbReference>